<dbReference type="Gene3D" id="3.40.50.1820">
    <property type="entry name" value="alpha/beta hydrolase"/>
    <property type="match status" value="1"/>
</dbReference>
<accession>A0AA41UKL3</accession>
<sequence>MLKRREPYRRCRGEPPVRPLHRYRSTCDDSTAHGFCNGRISAFLPRIYIPSGYDGLTRLPLVVVIHGAFTTAKGVEKFSGFSHLADRENFIVLYPEGIGILGYLQHWNAGHCCGKAANDKIDDVGYLADAIGDICSRLSIDRDRIYMAGFSNGGMMAFRFAAEHTEMLAAAAPIAASIGGRPNMDAPQWRIPAPQKQLPILIMHGLNDNHVPFAGGVSTHRKGERTYLSVEASVQFWLDANGCQGAPVVSNANHGAVEINTWDTCAGSSMTVLCKISGWGHQWPGPYFTVKLSEEDPLYNFDAAEMIWSFFKQFP</sequence>
<dbReference type="EMBL" id="JALJRB010000014">
    <property type="protein sequence ID" value="MCJ8501552.1"/>
    <property type="molecule type" value="Genomic_DNA"/>
</dbReference>
<organism evidence="3 4">
    <name type="scientific">Desulfatitalea alkaliphila</name>
    <dbReference type="NCBI Taxonomy" id="2929485"/>
    <lineage>
        <taxon>Bacteria</taxon>
        <taxon>Pseudomonadati</taxon>
        <taxon>Thermodesulfobacteriota</taxon>
        <taxon>Desulfobacteria</taxon>
        <taxon>Desulfobacterales</taxon>
        <taxon>Desulfosarcinaceae</taxon>
        <taxon>Desulfatitalea</taxon>
    </lineage>
</organism>
<dbReference type="InterPro" id="IPR029058">
    <property type="entry name" value="AB_hydrolase_fold"/>
</dbReference>
<name>A0AA41UKL3_9BACT</name>
<evidence type="ECO:0000313" key="4">
    <source>
        <dbReference type="Proteomes" id="UP001165427"/>
    </source>
</evidence>
<dbReference type="GO" id="GO:0016787">
    <property type="term" value="F:hydrolase activity"/>
    <property type="evidence" value="ECO:0007669"/>
    <property type="project" value="UniProtKB-KW"/>
</dbReference>
<reference evidence="3" key="1">
    <citation type="submission" date="2022-04" db="EMBL/GenBank/DDBJ databases">
        <title>Desulfatitalea alkaliphila sp. nov., a novel anaerobic sulfate-reducing bacterium isolated from terrestrial mud volcano, Taman Peninsula, Russia.</title>
        <authorList>
            <person name="Khomyakova M.A."/>
            <person name="Merkel A.Y."/>
            <person name="Slobodkin A.I."/>
        </authorList>
    </citation>
    <scope>NUCLEOTIDE SEQUENCE</scope>
    <source>
        <strain evidence="3">M08but</strain>
    </source>
</reference>
<dbReference type="GO" id="GO:0005576">
    <property type="term" value="C:extracellular region"/>
    <property type="evidence" value="ECO:0007669"/>
    <property type="project" value="InterPro"/>
</dbReference>
<dbReference type="PANTHER" id="PTHR43037">
    <property type="entry name" value="UNNAMED PRODUCT-RELATED"/>
    <property type="match status" value="1"/>
</dbReference>
<gene>
    <name evidence="3" type="ORF">MRX98_13275</name>
</gene>
<dbReference type="PANTHER" id="PTHR43037:SF1">
    <property type="entry name" value="BLL1128 PROTEIN"/>
    <property type="match status" value="1"/>
</dbReference>
<keyword evidence="1" id="KW-0732">Signal</keyword>
<dbReference type="Pfam" id="PF10503">
    <property type="entry name" value="Esterase_PHB"/>
    <property type="match status" value="1"/>
</dbReference>
<dbReference type="SUPFAM" id="SSF53474">
    <property type="entry name" value="alpha/beta-Hydrolases"/>
    <property type="match status" value="1"/>
</dbReference>
<proteinExistence type="predicted"/>
<dbReference type="InterPro" id="IPR010126">
    <property type="entry name" value="Esterase_phb"/>
</dbReference>
<protein>
    <submittedName>
        <fullName evidence="3">Dienelactone hydrolase family protein</fullName>
    </submittedName>
</protein>
<evidence type="ECO:0000313" key="3">
    <source>
        <dbReference type="EMBL" id="MCJ8501552.1"/>
    </source>
</evidence>
<evidence type="ECO:0000256" key="2">
    <source>
        <dbReference type="ARBA" id="ARBA00022801"/>
    </source>
</evidence>
<dbReference type="InterPro" id="IPR050955">
    <property type="entry name" value="Plant_Biomass_Hydrol_Est"/>
</dbReference>
<keyword evidence="4" id="KW-1185">Reference proteome</keyword>
<dbReference type="RefSeq" id="WP_246909578.1">
    <property type="nucleotide sequence ID" value="NZ_JALJRB010000014.1"/>
</dbReference>
<evidence type="ECO:0000256" key="1">
    <source>
        <dbReference type="ARBA" id="ARBA00022729"/>
    </source>
</evidence>
<comment type="caution">
    <text evidence="3">The sequence shown here is derived from an EMBL/GenBank/DDBJ whole genome shotgun (WGS) entry which is preliminary data.</text>
</comment>
<dbReference type="AlphaFoldDB" id="A0AA41UKL3"/>
<keyword evidence="2 3" id="KW-0378">Hydrolase</keyword>
<dbReference type="Proteomes" id="UP001165427">
    <property type="component" value="Unassembled WGS sequence"/>
</dbReference>